<reference evidence="2 3" key="2">
    <citation type="submission" date="2009-02" db="EMBL/GenBank/DDBJ databases">
        <authorList>
            <person name="Fulton L."/>
            <person name="Clifton S."/>
            <person name="Fulton B."/>
            <person name="Xu J."/>
            <person name="Minx P."/>
            <person name="Pepin K.H."/>
            <person name="Johnson M."/>
            <person name="Bhonagiri V."/>
            <person name="Nash W.E."/>
            <person name="Mardis E.R."/>
            <person name="Wilson R.K."/>
        </authorList>
    </citation>
    <scope>NUCLEOTIDE SEQUENCE [LARGE SCALE GENOMIC DNA]</scope>
    <source>
        <strain evidence="2 3">DSM 20438</strain>
    </source>
</reference>
<organism evidence="2 3">
    <name type="scientific">Bifidobacterium pseudocatenulatum DSM 20438 = JCM 1200 = LMG 10505</name>
    <dbReference type="NCBI Taxonomy" id="547043"/>
    <lineage>
        <taxon>Bacteria</taxon>
        <taxon>Bacillati</taxon>
        <taxon>Actinomycetota</taxon>
        <taxon>Actinomycetes</taxon>
        <taxon>Bifidobacteriales</taxon>
        <taxon>Bifidobacteriaceae</taxon>
        <taxon>Bifidobacterium</taxon>
    </lineage>
</organism>
<sequence length="44" mass="4947">MNKASPRLCLVVRMSHMHPLNSRLSSNRATDSPGAIRHCFNPEN</sequence>
<comment type="caution">
    <text evidence="2">The sequence shown here is derived from an EMBL/GenBank/DDBJ whole genome shotgun (WGS) entry which is preliminary data.</text>
</comment>
<name>C0BUL3_BIFPS</name>
<dbReference type="Proteomes" id="UP000003875">
    <property type="component" value="Unassembled WGS sequence"/>
</dbReference>
<reference evidence="2 3" key="1">
    <citation type="submission" date="2009-02" db="EMBL/GenBank/DDBJ databases">
        <title>Draft genome sequence of Bifidobacterium pseudocatenulatum (DSM 20438).</title>
        <authorList>
            <person name="Sudarsanam P."/>
            <person name="Ley R."/>
            <person name="Guruge J."/>
            <person name="Turnbaugh P.J."/>
            <person name="Mahowald M."/>
            <person name="Liep D."/>
            <person name="Gordon J."/>
        </authorList>
    </citation>
    <scope>NUCLEOTIDE SEQUENCE [LARGE SCALE GENOMIC DNA]</scope>
    <source>
        <strain evidence="2 3">DSM 20438</strain>
    </source>
</reference>
<protein>
    <submittedName>
        <fullName evidence="2">Uncharacterized protein</fullName>
    </submittedName>
</protein>
<evidence type="ECO:0000313" key="3">
    <source>
        <dbReference type="Proteomes" id="UP000003875"/>
    </source>
</evidence>
<evidence type="ECO:0000313" key="2">
    <source>
        <dbReference type="EMBL" id="EEG70355.1"/>
    </source>
</evidence>
<accession>C0BUL3</accession>
<proteinExistence type="predicted"/>
<gene>
    <name evidence="2" type="ORF">BIFPSEUDO_04101</name>
</gene>
<dbReference type="EMBL" id="ABXX02000004">
    <property type="protein sequence ID" value="EEG70355.1"/>
    <property type="molecule type" value="Genomic_DNA"/>
</dbReference>
<dbReference type="AlphaFoldDB" id="C0BUL3"/>
<evidence type="ECO:0000256" key="1">
    <source>
        <dbReference type="SAM" id="MobiDB-lite"/>
    </source>
</evidence>
<feature type="region of interest" description="Disordered" evidence="1">
    <location>
        <begin position="21"/>
        <end position="44"/>
    </location>
</feature>